<accession>A0A2T5HCI3</accession>
<protein>
    <submittedName>
        <fullName evidence="4">NADH-quinone oxidoreductase subunit C</fullName>
    </submittedName>
</protein>
<reference evidence="4 5" key="1">
    <citation type="submission" date="2018-04" db="EMBL/GenBank/DDBJ databases">
        <title>Genomic Encyclopedia of Archaeal and Bacterial Type Strains, Phase II (KMG-II): from individual species to whole genera.</title>
        <authorList>
            <person name="Goeker M."/>
        </authorList>
    </citation>
    <scope>NUCLEOTIDE SEQUENCE [LARGE SCALE GENOMIC DNA]</scope>
    <source>
        <strain evidence="4 5">DSM 100434</strain>
    </source>
</reference>
<dbReference type="RefSeq" id="WP_107817316.1">
    <property type="nucleotide sequence ID" value="NZ_QAOH01000012.1"/>
</dbReference>
<dbReference type="AlphaFoldDB" id="A0A2T5HCI3"/>
<dbReference type="Gene3D" id="3.30.460.80">
    <property type="entry name" value="NADH:ubiquinone oxidoreductase, 30kDa subunit"/>
    <property type="match status" value="1"/>
</dbReference>
<sequence length="180" mass="21338">MREILYRLKDRYHLGTPTFQRTDLCFVTVRRDEIRAILTELRDMEGFTHLTFLTAVDWIEEQLFQLTYMVNNREANLSLGLRVLLDREDATGDTIHDLWPTAATYQRELREMFGIKFPGSPRVDEEFILEGWTDLPPYRRDFDTLAYSQQTYNDRPGRVTHDPKTHMQKTLYPSYPKGAK</sequence>
<dbReference type="InterPro" id="IPR037232">
    <property type="entry name" value="NADH_quin_OxRdtase_su_C/D-like"/>
</dbReference>
<evidence type="ECO:0000313" key="5">
    <source>
        <dbReference type="Proteomes" id="UP000244077"/>
    </source>
</evidence>
<dbReference type="SUPFAM" id="SSF143243">
    <property type="entry name" value="Nqo5-like"/>
    <property type="match status" value="1"/>
</dbReference>
<feature type="region of interest" description="Disordered" evidence="2">
    <location>
        <begin position="153"/>
        <end position="180"/>
    </location>
</feature>
<dbReference type="GO" id="GO:0008137">
    <property type="term" value="F:NADH dehydrogenase (ubiquinone) activity"/>
    <property type="evidence" value="ECO:0007669"/>
    <property type="project" value="InterPro"/>
</dbReference>
<dbReference type="PANTHER" id="PTHR10884">
    <property type="entry name" value="NADH DEHYDROGENASE UBIQUINONE IRON-SULFUR PROTEIN 3"/>
    <property type="match status" value="1"/>
</dbReference>
<comment type="caution">
    <text evidence="4">The sequence shown here is derived from an EMBL/GenBank/DDBJ whole genome shotgun (WGS) entry which is preliminary data.</text>
</comment>
<dbReference type="PANTHER" id="PTHR10884:SF14">
    <property type="entry name" value="NADH DEHYDROGENASE [UBIQUINONE] IRON-SULFUR PROTEIN 3, MITOCHONDRIAL"/>
    <property type="match status" value="1"/>
</dbReference>
<name>A0A2T5HCI3_9RHOB</name>
<evidence type="ECO:0000313" key="4">
    <source>
        <dbReference type="EMBL" id="PTQ69283.1"/>
    </source>
</evidence>
<evidence type="ECO:0000256" key="1">
    <source>
        <dbReference type="ARBA" id="ARBA00007569"/>
    </source>
</evidence>
<evidence type="ECO:0000259" key="3">
    <source>
        <dbReference type="Pfam" id="PF00329"/>
    </source>
</evidence>
<organism evidence="4 5">
    <name type="scientific">Celeribacter persicus</name>
    <dbReference type="NCBI Taxonomy" id="1651082"/>
    <lineage>
        <taxon>Bacteria</taxon>
        <taxon>Pseudomonadati</taxon>
        <taxon>Pseudomonadota</taxon>
        <taxon>Alphaproteobacteria</taxon>
        <taxon>Rhodobacterales</taxon>
        <taxon>Roseobacteraceae</taxon>
        <taxon>Celeribacter</taxon>
    </lineage>
</organism>
<dbReference type="Pfam" id="PF00329">
    <property type="entry name" value="Complex1_30kDa"/>
    <property type="match status" value="1"/>
</dbReference>
<evidence type="ECO:0000256" key="2">
    <source>
        <dbReference type="SAM" id="MobiDB-lite"/>
    </source>
</evidence>
<feature type="domain" description="NADH:ubiquinone oxidoreductase 30kDa subunit" evidence="3">
    <location>
        <begin position="27"/>
        <end position="146"/>
    </location>
</feature>
<gene>
    <name evidence="4" type="ORF">C8N42_11250</name>
</gene>
<keyword evidence="5" id="KW-1185">Reference proteome</keyword>
<dbReference type="InterPro" id="IPR001268">
    <property type="entry name" value="NADH_UbQ_OxRdtase_30kDa_su"/>
</dbReference>
<dbReference type="OrthoDB" id="9803286at2"/>
<dbReference type="Proteomes" id="UP000244077">
    <property type="component" value="Unassembled WGS sequence"/>
</dbReference>
<feature type="compositionally biased region" description="Basic and acidic residues" evidence="2">
    <location>
        <begin position="155"/>
        <end position="165"/>
    </location>
</feature>
<proteinExistence type="inferred from homology"/>
<comment type="similarity">
    <text evidence="1">Belongs to the complex I 30 kDa subunit family.</text>
</comment>
<dbReference type="EMBL" id="QAOH01000012">
    <property type="protein sequence ID" value="PTQ69283.1"/>
    <property type="molecule type" value="Genomic_DNA"/>
</dbReference>